<dbReference type="Pfam" id="PF08386">
    <property type="entry name" value="Abhydrolase_4"/>
    <property type="match status" value="1"/>
</dbReference>
<comment type="caution">
    <text evidence="6">The sequence shown here is derived from an EMBL/GenBank/DDBJ whole genome shotgun (WGS) entry which is preliminary data.</text>
</comment>
<evidence type="ECO:0000259" key="5">
    <source>
        <dbReference type="Pfam" id="PF08386"/>
    </source>
</evidence>
<evidence type="ECO:0000313" key="7">
    <source>
        <dbReference type="Proteomes" id="UP000663843"/>
    </source>
</evidence>
<evidence type="ECO:0000256" key="1">
    <source>
        <dbReference type="ARBA" id="ARBA00010088"/>
    </source>
</evidence>
<evidence type="ECO:0000256" key="3">
    <source>
        <dbReference type="SAM" id="SignalP"/>
    </source>
</evidence>
<dbReference type="Pfam" id="PF00561">
    <property type="entry name" value="Abhydrolase_1"/>
    <property type="match status" value="1"/>
</dbReference>
<accession>A0A8H2WBT6</accession>
<protein>
    <submittedName>
        <fullName evidence="6">Uncharacterized protein</fullName>
    </submittedName>
</protein>
<dbReference type="Gene3D" id="3.40.50.1820">
    <property type="entry name" value="alpha/beta hydrolase"/>
    <property type="match status" value="1"/>
</dbReference>
<sequence>MVSKGSLRLVAIATLARLVSPGSALVVRDHSRILWTPCSNATIPRECGTFQVSLDYASPAAGTALLAVARLNATVSPRLGTLFVNPGGPGASGVEWVLSDDMLLILNGTGGQYDIVSWDPRGVGSSTPKVQCFESGTEERAFWNGSLRGTNPEVRNDFTDPTVRAEFYSHIGEVNSALVKLGKQCNTQSKDMLKYVGTTATVRDMVALHDYLEGTKSINYWGFSYGTIIGNYFVNMFPDRVGRVIIDGIINPWEWATKPPLQIVYNAVTFSDANFNAFASTCAAAGPSKCAIAQQGSTTDSIREWVFNLIAVAYDNTKATGGAVITSAQLRGLLWLGMYQPRTWPGLAQNLAKISAALSGSTNRLKLRGLDRQFQPTPLIRRDDTNTSDPATNYAFQAITCADAVDVGNSTTKQGFETVVDITNNYTRMFGPIVAWNAAEMYCHHWPVRAVERFIGPFNRKLRNKIMAIGNSIDPVAPFGNAKEVADALGSSAVLLKQNGYGHTSIYLHSSCTVAATSTYLTTGLLPPKGTVCKTDEQVLF</sequence>
<dbReference type="AlphaFoldDB" id="A0A8H2WBT6"/>
<dbReference type="InterPro" id="IPR000073">
    <property type="entry name" value="AB_hydrolase_1"/>
</dbReference>
<feature type="domain" description="AB hydrolase-1" evidence="4">
    <location>
        <begin position="81"/>
        <end position="279"/>
    </location>
</feature>
<evidence type="ECO:0000313" key="6">
    <source>
        <dbReference type="EMBL" id="CAE6357579.1"/>
    </source>
</evidence>
<evidence type="ECO:0000259" key="4">
    <source>
        <dbReference type="Pfam" id="PF00561"/>
    </source>
</evidence>
<keyword evidence="3" id="KW-0732">Signal</keyword>
<dbReference type="EMBL" id="CAJMWT010000848">
    <property type="protein sequence ID" value="CAE6357579.1"/>
    <property type="molecule type" value="Genomic_DNA"/>
</dbReference>
<dbReference type="SUPFAM" id="SSF53474">
    <property type="entry name" value="alpha/beta-Hydrolases"/>
    <property type="match status" value="1"/>
</dbReference>
<dbReference type="InterPro" id="IPR029058">
    <property type="entry name" value="AB_hydrolase_fold"/>
</dbReference>
<proteinExistence type="inferred from homology"/>
<dbReference type="PANTHER" id="PTHR43248">
    <property type="entry name" value="2-SUCCINYL-6-HYDROXY-2,4-CYCLOHEXADIENE-1-CARBOXYLATE SYNTHASE"/>
    <property type="match status" value="1"/>
</dbReference>
<dbReference type="Proteomes" id="UP000663843">
    <property type="component" value="Unassembled WGS sequence"/>
</dbReference>
<dbReference type="InterPro" id="IPR051601">
    <property type="entry name" value="Serine_prot/Carboxylest_S33"/>
</dbReference>
<keyword evidence="2" id="KW-0378">Hydrolase</keyword>
<feature type="chain" id="PRO_5034867669" evidence="3">
    <location>
        <begin position="25"/>
        <end position="541"/>
    </location>
</feature>
<dbReference type="GO" id="GO:0016787">
    <property type="term" value="F:hydrolase activity"/>
    <property type="evidence" value="ECO:0007669"/>
    <property type="project" value="UniProtKB-KW"/>
</dbReference>
<name>A0A8H2WBT6_9AGAM</name>
<evidence type="ECO:0000256" key="2">
    <source>
        <dbReference type="ARBA" id="ARBA00022801"/>
    </source>
</evidence>
<comment type="similarity">
    <text evidence="1">Belongs to the peptidase S33 family.</text>
</comment>
<dbReference type="PANTHER" id="PTHR43248:SF25">
    <property type="entry name" value="AB HYDROLASE-1 DOMAIN-CONTAINING PROTEIN-RELATED"/>
    <property type="match status" value="1"/>
</dbReference>
<dbReference type="InterPro" id="IPR013595">
    <property type="entry name" value="Pept_S33_TAP-like_C"/>
</dbReference>
<feature type="signal peptide" evidence="3">
    <location>
        <begin position="1"/>
        <end position="24"/>
    </location>
</feature>
<reference evidence="6" key="1">
    <citation type="submission" date="2021-01" db="EMBL/GenBank/DDBJ databases">
        <authorList>
            <person name="Kaushik A."/>
        </authorList>
    </citation>
    <scope>NUCLEOTIDE SEQUENCE</scope>
    <source>
        <strain evidence="6">AG2-2IIIB</strain>
    </source>
</reference>
<feature type="domain" description="Peptidase S33 tripeptidyl aminopeptidase-like C-terminal" evidence="5">
    <location>
        <begin position="436"/>
        <end position="533"/>
    </location>
</feature>
<organism evidence="6 7">
    <name type="scientific">Rhizoctonia solani</name>
    <dbReference type="NCBI Taxonomy" id="456999"/>
    <lineage>
        <taxon>Eukaryota</taxon>
        <taxon>Fungi</taxon>
        <taxon>Dikarya</taxon>
        <taxon>Basidiomycota</taxon>
        <taxon>Agaricomycotina</taxon>
        <taxon>Agaricomycetes</taxon>
        <taxon>Cantharellales</taxon>
        <taxon>Ceratobasidiaceae</taxon>
        <taxon>Rhizoctonia</taxon>
    </lineage>
</organism>
<gene>
    <name evidence="6" type="ORF">RDB_LOCUS10092</name>
</gene>